<dbReference type="AlphaFoldDB" id="A0A3P7M7Q3"/>
<feature type="domain" description="Gamma tubulin complex component C-terminal" evidence="6">
    <location>
        <begin position="18"/>
        <end position="119"/>
    </location>
</feature>
<sequence>MNMTVKMYYLLSCYHKFSKQMGNDSVTVNDRRLLEEMLHFLNAYNLHCSIYVVPRLWSVFIDKLSKSSSLEEILSFQNSFFADTMAQCFLPDPKFMDLLSNLVSVIHDFTTGDVNYDQSAQNWNEYLGKMCSLLSKPNNNNAYSQLHSRIFSQFY</sequence>
<evidence type="ECO:0000259" key="6">
    <source>
        <dbReference type="Pfam" id="PF04130"/>
    </source>
</evidence>
<accession>A0A3P7M7Q3</accession>
<dbReference type="InterPro" id="IPR040457">
    <property type="entry name" value="GCP_C"/>
</dbReference>
<dbReference type="GO" id="GO:0043015">
    <property type="term" value="F:gamma-tubulin binding"/>
    <property type="evidence" value="ECO:0007669"/>
    <property type="project" value="InterPro"/>
</dbReference>
<evidence type="ECO:0000256" key="5">
    <source>
        <dbReference type="ARBA" id="ARBA00023212"/>
    </source>
</evidence>
<name>A0A3P7M7Q3_LITSI</name>
<comment type="similarity">
    <text evidence="2">Belongs to the TUBGCP family.</text>
</comment>
<protein>
    <recommendedName>
        <fullName evidence="6">Gamma tubulin complex component C-terminal domain-containing protein</fullName>
    </recommendedName>
</protein>
<evidence type="ECO:0000313" key="8">
    <source>
        <dbReference type="Proteomes" id="UP000277928"/>
    </source>
</evidence>
<evidence type="ECO:0000256" key="4">
    <source>
        <dbReference type="ARBA" id="ARBA00022701"/>
    </source>
</evidence>
<dbReference type="EMBL" id="UYRX01001959">
    <property type="protein sequence ID" value="VDM92471.1"/>
    <property type="molecule type" value="Genomic_DNA"/>
</dbReference>
<dbReference type="Pfam" id="PF04130">
    <property type="entry name" value="GCP_C_terminal"/>
    <property type="match status" value="1"/>
</dbReference>
<reference evidence="7 8" key="1">
    <citation type="submission" date="2018-08" db="EMBL/GenBank/DDBJ databases">
        <authorList>
            <person name="Laetsch R D."/>
            <person name="Stevens L."/>
            <person name="Kumar S."/>
            <person name="Blaxter L. M."/>
        </authorList>
    </citation>
    <scope>NUCLEOTIDE SEQUENCE [LARGE SCALE GENOMIC DNA]</scope>
</reference>
<evidence type="ECO:0000256" key="1">
    <source>
        <dbReference type="ARBA" id="ARBA00004245"/>
    </source>
</evidence>
<proteinExistence type="inferred from homology"/>
<evidence type="ECO:0000313" key="7">
    <source>
        <dbReference type="EMBL" id="VDM92471.1"/>
    </source>
</evidence>
<keyword evidence="5" id="KW-0206">Cytoskeleton</keyword>
<evidence type="ECO:0000256" key="2">
    <source>
        <dbReference type="ARBA" id="ARBA00010337"/>
    </source>
</evidence>
<dbReference type="OrthoDB" id="66546at2759"/>
<dbReference type="Proteomes" id="UP000277928">
    <property type="component" value="Unassembled WGS sequence"/>
</dbReference>
<keyword evidence="3" id="KW-0963">Cytoplasm</keyword>
<dbReference type="STRING" id="42156.A0A3P7M7Q3"/>
<dbReference type="GO" id="GO:0005874">
    <property type="term" value="C:microtubule"/>
    <property type="evidence" value="ECO:0007669"/>
    <property type="project" value="UniProtKB-KW"/>
</dbReference>
<keyword evidence="4" id="KW-0493">Microtubule</keyword>
<dbReference type="Gene3D" id="1.20.120.1900">
    <property type="entry name" value="Gamma-tubulin complex, C-terminal domain"/>
    <property type="match status" value="1"/>
</dbReference>
<gene>
    <name evidence="7" type="ORF">NLS_LOCUS9802</name>
</gene>
<keyword evidence="8" id="KW-1185">Reference proteome</keyword>
<evidence type="ECO:0000256" key="3">
    <source>
        <dbReference type="ARBA" id="ARBA00022490"/>
    </source>
</evidence>
<dbReference type="InterPro" id="IPR042241">
    <property type="entry name" value="GCP_C_sf"/>
</dbReference>
<comment type="subcellular location">
    <subcellularLocation>
        <location evidence="1">Cytoplasm</location>
        <location evidence="1">Cytoskeleton</location>
    </subcellularLocation>
</comment>
<organism evidence="7 8">
    <name type="scientific">Litomosoides sigmodontis</name>
    <name type="common">Filarial nematode worm</name>
    <dbReference type="NCBI Taxonomy" id="42156"/>
    <lineage>
        <taxon>Eukaryota</taxon>
        <taxon>Metazoa</taxon>
        <taxon>Ecdysozoa</taxon>
        <taxon>Nematoda</taxon>
        <taxon>Chromadorea</taxon>
        <taxon>Rhabditida</taxon>
        <taxon>Spirurina</taxon>
        <taxon>Spiruromorpha</taxon>
        <taxon>Filarioidea</taxon>
        <taxon>Onchocercidae</taxon>
        <taxon>Litomosoides</taxon>
    </lineage>
</organism>